<evidence type="ECO:0000256" key="3">
    <source>
        <dbReference type="ARBA" id="ARBA00023125"/>
    </source>
</evidence>
<keyword evidence="8" id="KW-0347">Helicase</keyword>
<keyword evidence="4 6" id="KW-0233">DNA recombination</keyword>
<gene>
    <name evidence="6" type="primary">ruvA</name>
    <name evidence="8" type="ORF">FM114_08040</name>
</gene>
<comment type="subcellular location">
    <subcellularLocation>
        <location evidence="6">Cytoplasm</location>
    </subcellularLocation>
</comment>
<dbReference type="NCBIfam" id="TIGR00084">
    <property type="entry name" value="ruvA"/>
    <property type="match status" value="1"/>
</dbReference>
<dbReference type="OrthoDB" id="5293449at2"/>
<sequence>MISHLTGTVAAIGATYVVLDVNGFGMRTLCTPATAASVRLDATSTLHTSMVVREDSMTLYGFASADERDLFELVQSASGIGPKIAQAVVSVMSPDDFRAAIASENLVALCKVPGIGRKGAQKMVIELKDKVNALGAVTAPTPSGAGAAQWREQVSEGLQGLGWSAKDAEAACDNVAHLVDEDPGVGIAVLMRQALVSLARK</sequence>
<comment type="subunit">
    <text evidence="6">Homotetramer. Forms an RuvA(8)-RuvB(12)-Holliday junction (HJ) complex. HJ DNA is sandwiched between 2 RuvA tetramers; dsDNA enters through RuvA and exits via RuvB. An RuvB hexamer assembles on each DNA strand where it exits the tetramer. Each RuvB hexamer is contacted by two RuvA subunits (via domain III) on 2 adjacent RuvB subunits; this complex drives branch migration. In the full resolvosome a probable DNA-RuvA(4)-RuvB(12)-RuvC(2) complex forms which resolves the HJ.</text>
</comment>
<keyword evidence="8" id="KW-0378">Hydrolase</keyword>
<dbReference type="GO" id="GO:0048476">
    <property type="term" value="C:Holliday junction resolvase complex"/>
    <property type="evidence" value="ECO:0007669"/>
    <property type="project" value="UniProtKB-UniRule"/>
</dbReference>
<reference evidence="8 9" key="1">
    <citation type="submission" date="2017-02" db="EMBL/GenBank/DDBJ databases">
        <authorList>
            <person name="Peterson S.W."/>
        </authorList>
    </citation>
    <scope>NUCLEOTIDE SEQUENCE [LARGE SCALE GENOMIC DNA]</scope>
    <source>
        <strain evidence="8 9">LSP_Lj1</strain>
    </source>
</reference>
<name>A0A1R4JJW6_9ACTN</name>
<dbReference type="InterPro" id="IPR010994">
    <property type="entry name" value="RuvA_2-like"/>
</dbReference>
<feature type="domain" description="Helix-hairpin-helix DNA-binding motif class 1" evidence="7">
    <location>
        <begin position="107"/>
        <end position="126"/>
    </location>
</feature>
<dbReference type="SMART" id="SM00278">
    <property type="entry name" value="HhH1"/>
    <property type="match status" value="2"/>
</dbReference>
<evidence type="ECO:0000259" key="7">
    <source>
        <dbReference type="SMART" id="SM00278"/>
    </source>
</evidence>
<evidence type="ECO:0000256" key="1">
    <source>
        <dbReference type="ARBA" id="ARBA00022490"/>
    </source>
</evidence>
<dbReference type="GO" id="GO:0009379">
    <property type="term" value="C:Holliday junction helicase complex"/>
    <property type="evidence" value="ECO:0007669"/>
    <property type="project" value="InterPro"/>
</dbReference>
<evidence type="ECO:0000256" key="5">
    <source>
        <dbReference type="ARBA" id="ARBA00023204"/>
    </source>
</evidence>
<dbReference type="SUPFAM" id="SSF46929">
    <property type="entry name" value="DNA helicase RuvA subunit, C-terminal domain"/>
    <property type="match status" value="1"/>
</dbReference>
<comment type="function">
    <text evidence="6">The RuvA-RuvB-RuvC complex processes Holliday junction (HJ) DNA during genetic recombination and DNA repair, while the RuvA-RuvB complex plays an important role in the rescue of blocked DNA replication forks via replication fork reversal (RFR). RuvA specifically binds to HJ cruciform DNA, conferring on it an open structure. The RuvB hexamer acts as an ATP-dependent pump, pulling dsDNA into and through the RuvAB complex. HJ branch migration allows RuvC to scan DNA until it finds its consensus sequence, where it cleaves and resolves the cruciform DNA.</text>
</comment>
<dbReference type="InterPro" id="IPR012340">
    <property type="entry name" value="NA-bd_OB-fold"/>
</dbReference>
<dbReference type="InterPro" id="IPR003583">
    <property type="entry name" value="Hlx-hairpin-Hlx_DNA-bd_motif"/>
</dbReference>
<evidence type="ECO:0000256" key="2">
    <source>
        <dbReference type="ARBA" id="ARBA00022763"/>
    </source>
</evidence>
<dbReference type="Proteomes" id="UP000188342">
    <property type="component" value="Unassembled WGS sequence"/>
</dbReference>
<dbReference type="Pfam" id="PF14520">
    <property type="entry name" value="HHH_5"/>
    <property type="match status" value="1"/>
</dbReference>
<dbReference type="EMBL" id="FUKQ01000032">
    <property type="protein sequence ID" value="SJN32350.1"/>
    <property type="molecule type" value="Genomic_DNA"/>
</dbReference>
<comment type="similarity">
    <text evidence="6">Belongs to the RuvA family.</text>
</comment>
<keyword evidence="8" id="KW-0547">Nucleotide-binding</keyword>
<evidence type="ECO:0000256" key="4">
    <source>
        <dbReference type="ARBA" id="ARBA00023172"/>
    </source>
</evidence>
<dbReference type="RefSeq" id="WP_094764641.1">
    <property type="nucleotide sequence ID" value="NZ_FUKQ01000032.1"/>
</dbReference>
<comment type="caution">
    <text evidence="6">Lacks conserved residue(s) required for the propagation of feature annotation.</text>
</comment>
<dbReference type="STRING" id="1255658.FM114_08040"/>
<feature type="domain" description="Helix-hairpin-helix DNA-binding motif class 1" evidence="7">
    <location>
        <begin position="72"/>
        <end position="91"/>
    </location>
</feature>
<dbReference type="Pfam" id="PF01330">
    <property type="entry name" value="RuvA_N"/>
    <property type="match status" value="1"/>
</dbReference>
<accession>A0A1R4JJW6</accession>
<keyword evidence="9" id="KW-1185">Reference proteome</keyword>
<dbReference type="Gene3D" id="2.40.50.140">
    <property type="entry name" value="Nucleic acid-binding proteins"/>
    <property type="match status" value="1"/>
</dbReference>
<dbReference type="InterPro" id="IPR013849">
    <property type="entry name" value="DNA_helicase_Holl-junc_RuvA_I"/>
</dbReference>
<dbReference type="GO" id="GO:0000400">
    <property type="term" value="F:four-way junction DNA binding"/>
    <property type="evidence" value="ECO:0007669"/>
    <property type="project" value="UniProtKB-UniRule"/>
</dbReference>
<feature type="region of interest" description="Domain III" evidence="6">
    <location>
        <begin position="147"/>
        <end position="201"/>
    </location>
</feature>
<dbReference type="HAMAP" id="MF_00031">
    <property type="entry name" value="DNA_HJ_migration_RuvA"/>
    <property type="match status" value="1"/>
</dbReference>
<dbReference type="InterPro" id="IPR036267">
    <property type="entry name" value="RuvA_C_sf"/>
</dbReference>
<evidence type="ECO:0000313" key="8">
    <source>
        <dbReference type="EMBL" id="SJN32350.1"/>
    </source>
</evidence>
<dbReference type="InterPro" id="IPR000085">
    <property type="entry name" value="RuvA"/>
</dbReference>
<keyword evidence="5 6" id="KW-0234">DNA repair</keyword>
<dbReference type="InterPro" id="IPR011114">
    <property type="entry name" value="RuvA_C"/>
</dbReference>
<dbReference type="SUPFAM" id="SSF50249">
    <property type="entry name" value="Nucleic acid-binding proteins"/>
    <property type="match status" value="1"/>
</dbReference>
<protein>
    <recommendedName>
        <fullName evidence="6">Holliday junction branch migration complex subunit RuvA</fullName>
    </recommendedName>
</protein>
<dbReference type="Pfam" id="PF07499">
    <property type="entry name" value="RuvA_C"/>
    <property type="match status" value="1"/>
</dbReference>
<organism evidence="8 9">
    <name type="scientific">Luteococcus japonicus LSP_Lj1</name>
    <dbReference type="NCBI Taxonomy" id="1255658"/>
    <lineage>
        <taxon>Bacteria</taxon>
        <taxon>Bacillati</taxon>
        <taxon>Actinomycetota</taxon>
        <taxon>Actinomycetes</taxon>
        <taxon>Propionibacteriales</taxon>
        <taxon>Propionibacteriaceae</taxon>
        <taxon>Luteococcus</taxon>
    </lineage>
</organism>
<dbReference type="GO" id="GO:0009378">
    <property type="term" value="F:four-way junction helicase activity"/>
    <property type="evidence" value="ECO:0007669"/>
    <property type="project" value="InterPro"/>
</dbReference>
<dbReference type="GO" id="GO:0006310">
    <property type="term" value="P:DNA recombination"/>
    <property type="evidence" value="ECO:0007669"/>
    <property type="project" value="UniProtKB-UniRule"/>
</dbReference>
<dbReference type="AlphaFoldDB" id="A0A1R4JJW6"/>
<keyword evidence="8" id="KW-0067">ATP-binding</keyword>
<proteinExistence type="inferred from homology"/>
<keyword evidence="3 6" id="KW-0238">DNA-binding</keyword>
<dbReference type="GO" id="GO:0006281">
    <property type="term" value="P:DNA repair"/>
    <property type="evidence" value="ECO:0007669"/>
    <property type="project" value="UniProtKB-UniRule"/>
</dbReference>
<comment type="domain">
    <text evidence="6">Has three domains with a flexible linker between the domains II and III and assumes an 'L' shape. Domain III is highly mobile and contacts RuvB.</text>
</comment>
<keyword evidence="1 6" id="KW-0963">Cytoplasm</keyword>
<evidence type="ECO:0000256" key="6">
    <source>
        <dbReference type="HAMAP-Rule" id="MF_00031"/>
    </source>
</evidence>
<dbReference type="GO" id="GO:0005524">
    <property type="term" value="F:ATP binding"/>
    <property type="evidence" value="ECO:0007669"/>
    <property type="project" value="InterPro"/>
</dbReference>
<keyword evidence="2 6" id="KW-0227">DNA damage</keyword>
<dbReference type="GO" id="GO:0005737">
    <property type="term" value="C:cytoplasm"/>
    <property type="evidence" value="ECO:0007669"/>
    <property type="project" value="UniProtKB-SubCell"/>
</dbReference>
<dbReference type="Gene3D" id="1.10.150.20">
    <property type="entry name" value="5' to 3' exonuclease, C-terminal subdomain"/>
    <property type="match status" value="1"/>
</dbReference>
<dbReference type="Gene3D" id="1.10.8.10">
    <property type="entry name" value="DNA helicase RuvA subunit, C-terminal domain"/>
    <property type="match status" value="1"/>
</dbReference>
<dbReference type="SUPFAM" id="SSF47781">
    <property type="entry name" value="RuvA domain 2-like"/>
    <property type="match status" value="1"/>
</dbReference>
<evidence type="ECO:0000313" key="9">
    <source>
        <dbReference type="Proteomes" id="UP000188342"/>
    </source>
</evidence>